<sequence>MAAQLLVNGRTYNKSLACGPPNRNPSFEHVVVSPLLEAMRVRQANSALSSASVQLLDARLESGALDREESVRLPQPHMATSAPETMYMGCGNQLG</sequence>
<name>A0A176VBC5_MARPO</name>
<dbReference type="EMBL" id="LVLJ01004128">
    <property type="protein sequence ID" value="OAE18199.1"/>
    <property type="molecule type" value="Genomic_DNA"/>
</dbReference>
<evidence type="ECO:0000313" key="3">
    <source>
        <dbReference type="Proteomes" id="UP000077202"/>
    </source>
</evidence>
<reference evidence="2" key="1">
    <citation type="submission" date="2016-03" db="EMBL/GenBank/DDBJ databases">
        <title>Mechanisms controlling the formation of the plant cell surface in tip-growing cells are functionally conserved among land plants.</title>
        <authorList>
            <person name="Honkanen S."/>
            <person name="Jones V.A."/>
            <person name="Morieri G."/>
            <person name="Champion C."/>
            <person name="Hetherington A.J."/>
            <person name="Kelly S."/>
            <person name="Saint-Marcoux D."/>
            <person name="Proust H."/>
            <person name="Prescott H."/>
            <person name="Dolan L."/>
        </authorList>
    </citation>
    <scope>NUCLEOTIDE SEQUENCE [LARGE SCALE GENOMIC DNA]</scope>
    <source>
        <tissue evidence="2">Whole gametophyte</tissue>
    </source>
</reference>
<evidence type="ECO:0000256" key="1">
    <source>
        <dbReference type="SAM" id="MobiDB-lite"/>
    </source>
</evidence>
<feature type="region of interest" description="Disordered" evidence="1">
    <location>
        <begin position="67"/>
        <end position="95"/>
    </location>
</feature>
<keyword evidence="3" id="KW-1185">Reference proteome</keyword>
<gene>
    <name evidence="2" type="ORF">AXG93_406s1670</name>
</gene>
<evidence type="ECO:0000313" key="2">
    <source>
        <dbReference type="EMBL" id="OAE18199.1"/>
    </source>
</evidence>
<proteinExistence type="predicted"/>
<protein>
    <submittedName>
        <fullName evidence="2">Uncharacterized protein</fullName>
    </submittedName>
</protein>
<accession>A0A176VBC5</accession>
<comment type="caution">
    <text evidence="2">The sequence shown here is derived from an EMBL/GenBank/DDBJ whole genome shotgun (WGS) entry which is preliminary data.</text>
</comment>
<organism evidence="2 3">
    <name type="scientific">Marchantia polymorpha subsp. ruderalis</name>
    <dbReference type="NCBI Taxonomy" id="1480154"/>
    <lineage>
        <taxon>Eukaryota</taxon>
        <taxon>Viridiplantae</taxon>
        <taxon>Streptophyta</taxon>
        <taxon>Embryophyta</taxon>
        <taxon>Marchantiophyta</taxon>
        <taxon>Marchantiopsida</taxon>
        <taxon>Marchantiidae</taxon>
        <taxon>Marchantiales</taxon>
        <taxon>Marchantiaceae</taxon>
        <taxon>Marchantia</taxon>
    </lineage>
</organism>
<dbReference type="AlphaFoldDB" id="A0A176VBC5"/>
<dbReference type="Proteomes" id="UP000077202">
    <property type="component" value="Unassembled WGS sequence"/>
</dbReference>